<keyword evidence="2" id="KW-0238">DNA-binding</keyword>
<dbReference type="GO" id="GO:0003700">
    <property type="term" value="F:DNA-binding transcription factor activity"/>
    <property type="evidence" value="ECO:0007669"/>
    <property type="project" value="InterPro"/>
</dbReference>
<dbReference type="Gene3D" id="1.10.10.10">
    <property type="entry name" value="Winged helix-like DNA-binding domain superfamily/Winged helix DNA-binding domain"/>
    <property type="match status" value="1"/>
</dbReference>
<evidence type="ECO:0000313" key="5">
    <source>
        <dbReference type="EMBL" id="CUR51423.1"/>
    </source>
</evidence>
<protein>
    <submittedName>
        <fullName evidence="5">Putative Regulatory protein MarR</fullName>
    </submittedName>
</protein>
<dbReference type="SUPFAM" id="SSF46785">
    <property type="entry name" value="Winged helix' DNA-binding domain"/>
    <property type="match status" value="1"/>
</dbReference>
<keyword evidence="1" id="KW-0805">Transcription regulation</keyword>
<dbReference type="PANTHER" id="PTHR42756:SF1">
    <property type="entry name" value="TRANSCRIPTIONAL REPRESSOR OF EMRAB OPERON"/>
    <property type="match status" value="1"/>
</dbReference>
<dbReference type="GO" id="GO:0003677">
    <property type="term" value="F:DNA binding"/>
    <property type="evidence" value="ECO:0007669"/>
    <property type="project" value="UniProtKB-KW"/>
</dbReference>
<dbReference type="EMBL" id="LN890280">
    <property type="protein sequence ID" value="CUR51423.1"/>
    <property type="molecule type" value="Genomic_DNA"/>
</dbReference>
<dbReference type="KEGG" id="ndv:NDEV_0658"/>
<dbReference type="InterPro" id="IPR000835">
    <property type="entry name" value="HTH_MarR-typ"/>
</dbReference>
<name>A0A128A231_9ARCH</name>
<dbReference type="InterPro" id="IPR036388">
    <property type="entry name" value="WH-like_DNA-bd_sf"/>
</dbReference>
<feature type="domain" description="HTH marR-type" evidence="4">
    <location>
        <begin position="13"/>
        <end position="146"/>
    </location>
</feature>
<evidence type="ECO:0000259" key="4">
    <source>
        <dbReference type="PROSITE" id="PS50995"/>
    </source>
</evidence>
<accession>A0A128A231</accession>
<keyword evidence="6" id="KW-1185">Reference proteome</keyword>
<dbReference type="PANTHER" id="PTHR42756">
    <property type="entry name" value="TRANSCRIPTIONAL REGULATOR, MARR"/>
    <property type="match status" value="1"/>
</dbReference>
<evidence type="ECO:0000256" key="2">
    <source>
        <dbReference type="ARBA" id="ARBA00023125"/>
    </source>
</evidence>
<dbReference type="Pfam" id="PF01047">
    <property type="entry name" value="MarR"/>
    <property type="match status" value="1"/>
</dbReference>
<proteinExistence type="predicted"/>
<dbReference type="PRINTS" id="PR00598">
    <property type="entry name" value="HTHMARR"/>
</dbReference>
<keyword evidence="3" id="KW-0804">Transcription</keyword>
<reference evidence="6" key="1">
    <citation type="submission" date="2015-10" db="EMBL/GenBank/DDBJ databases">
        <authorList>
            <person name="Lehtovirta-Morley L.E."/>
            <person name="Vieille C."/>
        </authorList>
    </citation>
    <scope>NUCLEOTIDE SEQUENCE [LARGE SCALE GENOMIC DNA]</scope>
</reference>
<dbReference type="SMART" id="SM00347">
    <property type="entry name" value="HTH_MARR"/>
    <property type="match status" value="1"/>
</dbReference>
<evidence type="ECO:0000256" key="1">
    <source>
        <dbReference type="ARBA" id="ARBA00023015"/>
    </source>
</evidence>
<dbReference type="PROSITE" id="PS50995">
    <property type="entry name" value="HTH_MARR_2"/>
    <property type="match status" value="1"/>
</dbReference>
<sequence length="168" mass="19046">MISTLSMIKYDFENSVGFVVNTTAKAFQRSFDVELRKNVGVSLSQWRVVGTLVLQPGLTQKEIADKVGIEGATLVPIIDKMEKEGLLKRKPDSSDRRINRIYLTPKADSLWESMIECALRIRKHSAKNISESDIQITLETLRKISKNLVAFSDLDKTIIPVKKTHRMN</sequence>
<dbReference type="AlphaFoldDB" id="A0A128A231"/>
<dbReference type="InterPro" id="IPR036390">
    <property type="entry name" value="WH_DNA-bd_sf"/>
</dbReference>
<dbReference type="Proteomes" id="UP000196239">
    <property type="component" value="Chromosome 1"/>
</dbReference>
<organism evidence="5 6">
    <name type="scientific">Nitrosotalea devaniterrae</name>
    <dbReference type="NCBI Taxonomy" id="1078905"/>
    <lineage>
        <taxon>Archaea</taxon>
        <taxon>Nitrososphaerota</taxon>
        <taxon>Nitrososphaeria</taxon>
        <taxon>Nitrosotaleales</taxon>
        <taxon>Nitrosotaleaceae</taxon>
        <taxon>Nitrosotalea</taxon>
    </lineage>
</organism>
<gene>
    <name evidence="5" type="ORF">NDEV_0658</name>
</gene>
<evidence type="ECO:0000256" key="3">
    <source>
        <dbReference type="ARBA" id="ARBA00023163"/>
    </source>
</evidence>
<evidence type="ECO:0000313" key="6">
    <source>
        <dbReference type="Proteomes" id="UP000196239"/>
    </source>
</evidence>